<reference evidence="2" key="1">
    <citation type="submission" date="2019-03" db="EMBL/GenBank/DDBJ databases">
        <title>Single cell metagenomics reveals metabolic interactions within the superorganism composed of flagellate Streblomastix strix and complex community of Bacteroidetes bacteria on its surface.</title>
        <authorList>
            <person name="Treitli S.C."/>
            <person name="Kolisko M."/>
            <person name="Husnik F."/>
            <person name="Keeling P."/>
            <person name="Hampl V."/>
        </authorList>
    </citation>
    <scope>NUCLEOTIDE SEQUENCE</scope>
    <source>
        <strain evidence="2">STM</strain>
    </source>
</reference>
<accession>A0A5J4T2P8</accession>
<organism evidence="2">
    <name type="scientific">termite gut metagenome</name>
    <dbReference type="NCBI Taxonomy" id="433724"/>
    <lineage>
        <taxon>unclassified sequences</taxon>
        <taxon>metagenomes</taxon>
        <taxon>organismal metagenomes</taxon>
    </lineage>
</organism>
<dbReference type="Pfam" id="PF13304">
    <property type="entry name" value="AAA_21"/>
    <property type="match status" value="1"/>
</dbReference>
<gene>
    <name evidence="2" type="ORF">EZS27_000986</name>
</gene>
<dbReference type="PIRSF" id="PIRSF029347">
    <property type="entry name" value="RecF"/>
    <property type="match status" value="1"/>
</dbReference>
<dbReference type="Gene3D" id="3.40.50.300">
    <property type="entry name" value="P-loop containing nucleotide triphosphate hydrolases"/>
    <property type="match status" value="1"/>
</dbReference>
<dbReference type="GO" id="GO:0016887">
    <property type="term" value="F:ATP hydrolysis activity"/>
    <property type="evidence" value="ECO:0007669"/>
    <property type="project" value="InterPro"/>
</dbReference>
<dbReference type="InterPro" id="IPR014555">
    <property type="entry name" value="RecF-like"/>
</dbReference>
<dbReference type="GO" id="GO:0000731">
    <property type="term" value="P:DNA synthesis involved in DNA repair"/>
    <property type="evidence" value="ECO:0007669"/>
    <property type="project" value="TreeGrafter"/>
</dbReference>
<dbReference type="PANTHER" id="PTHR32182:SF22">
    <property type="entry name" value="ATP-DEPENDENT ENDONUCLEASE, OLD FAMILY-RELATED"/>
    <property type="match status" value="1"/>
</dbReference>
<evidence type="ECO:0000259" key="1">
    <source>
        <dbReference type="Pfam" id="PF13304"/>
    </source>
</evidence>
<feature type="domain" description="ATPase AAA-type core" evidence="1">
    <location>
        <begin position="31"/>
        <end position="321"/>
    </location>
</feature>
<dbReference type="InterPro" id="IPR027417">
    <property type="entry name" value="P-loop_NTPase"/>
</dbReference>
<dbReference type="AlphaFoldDB" id="A0A5J4T2P8"/>
<dbReference type="InterPro" id="IPR003959">
    <property type="entry name" value="ATPase_AAA_core"/>
</dbReference>
<evidence type="ECO:0000313" key="2">
    <source>
        <dbReference type="EMBL" id="KAA6351715.1"/>
    </source>
</evidence>
<dbReference type="GO" id="GO:0005524">
    <property type="term" value="F:ATP binding"/>
    <property type="evidence" value="ECO:0007669"/>
    <property type="project" value="InterPro"/>
</dbReference>
<name>A0A5J4T2P8_9ZZZZ</name>
<dbReference type="PANTHER" id="PTHR32182">
    <property type="entry name" value="DNA REPLICATION AND REPAIR PROTEIN RECF"/>
    <property type="match status" value="1"/>
</dbReference>
<dbReference type="SUPFAM" id="SSF52540">
    <property type="entry name" value="P-loop containing nucleoside triphosphate hydrolases"/>
    <property type="match status" value="1"/>
</dbReference>
<sequence>MKSTTRLKKIIISGYKSISPDKPVTIELEDINILLGANGSGKSNIISLFKMLNYMVAGSFQLFVEKTGTSQVFLHYGSKHTSAIKGELYFENNTYDGSYTFQLTHANPDRLIITSEEIVWGKKSRKITQTLKPHTSFKESALINNTNPSINFIHKILSSCKVYQFHDSSLESPIRQSSLIDTASYLQAEGNNLASFLYLLKREHVSDYHKIVSYVKLIMPQFKDFYLEPHGEGRYVMLKWVDSSLNDYVLSPQQFSDGTIRFIALATLLLQPATMMPKVIIIDELELGLHPYAINQLAEMIKEAAKHTQIIVATQSPGFVDEFMANQVTIVERDEGNDCTIVNRLKEEQLEEWLKDYSLSELWDKNVIGDAHESNTKRTVRRTNRRTFCRQSIKRLLKRYWNNC</sequence>
<protein>
    <recommendedName>
        <fullName evidence="1">ATPase AAA-type core domain-containing protein</fullName>
    </recommendedName>
</protein>
<dbReference type="CDD" id="cd00267">
    <property type="entry name" value="ABC_ATPase"/>
    <property type="match status" value="1"/>
</dbReference>
<dbReference type="GO" id="GO:0006302">
    <property type="term" value="P:double-strand break repair"/>
    <property type="evidence" value="ECO:0007669"/>
    <property type="project" value="TreeGrafter"/>
</dbReference>
<dbReference type="EMBL" id="SNRY01000010">
    <property type="protein sequence ID" value="KAA6351715.1"/>
    <property type="molecule type" value="Genomic_DNA"/>
</dbReference>
<comment type="caution">
    <text evidence="2">The sequence shown here is derived from an EMBL/GenBank/DDBJ whole genome shotgun (WGS) entry which is preliminary data.</text>
</comment>
<proteinExistence type="predicted"/>